<evidence type="ECO:0000259" key="2">
    <source>
        <dbReference type="Pfam" id="PF07364"/>
    </source>
</evidence>
<dbReference type="Pfam" id="PF07364">
    <property type="entry name" value="DUF1485"/>
    <property type="match status" value="1"/>
</dbReference>
<dbReference type="Pfam" id="PF07171">
    <property type="entry name" value="MlrC_C"/>
    <property type="match status" value="1"/>
</dbReference>
<dbReference type="PIRSF" id="PIRSF012702">
    <property type="entry name" value="UCP012702"/>
    <property type="match status" value="1"/>
</dbReference>
<dbReference type="AlphaFoldDB" id="A0A381Q3J1"/>
<dbReference type="EMBL" id="UINC01001194">
    <property type="protein sequence ID" value="SUZ73915.1"/>
    <property type="molecule type" value="Genomic_DNA"/>
</dbReference>
<gene>
    <name evidence="3" type="ORF">METZ01_LOCUS26769</name>
</gene>
<feature type="domain" description="Microcystin LR degradation protein MlrC N-terminal" evidence="2">
    <location>
        <begin position="2"/>
        <end position="287"/>
    </location>
</feature>
<evidence type="ECO:0000313" key="3">
    <source>
        <dbReference type="EMBL" id="SUZ73915.1"/>
    </source>
</evidence>
<organism evidence="3">
    <name type="scientific">marine metagenome</name>
    <dbReference type="NCBI Taxonomy" id="408172"/>
    <lineage>
        <taxon>unclassified sequences</taxon>
        <taxon>metagenomes</taxon>
        <taxon>ecological metagenomes</taxon>
    </lineage>
</organism>
<reference evidence="3" key="1">
    <citation type="submission" date="2018-05" db="EMBL/GenBank/DDBJ databases">
        <authorList>
            <person name="Lanie J.A."/>
            <person name="Ng W.-L."/>
            <person name="Kazmierczak K.M."/>
            <person name="Andrzejewski T.M."/>
            <person name="Davidsen T.M."/>
            <person name="Wayne K.J."/>
            <person name="Tettelin H."/>
            <person name="Glass J.I."/>
            <person name="Rusch D."/>
            <person name="Podicherti R."/>
            <person name="Tsui H.-C.T."/>
            <person name="Winkler M.E."/>
        </authorList>
    </citation>
    <scope>NUCLEOTIDE SEQUENCE</scope>
</reference>
<dbReference type="InterPro" id="IPR010799">
    <property type="entry name" value="MlrC_C"/>
</dbReference>
<feature type="domain" description="Microcystin LR degradation protein MlrC C-terminal" evidence="1">
    <location>
        <begin position="302"/>
        <end position="483"/>
    </location>
</feature>
<name>A0A381Q3J1_9ZZZZ</name>
<sequence length="500" mass="54560">MRIVIAQMSHETNTFSPVITDLARFSGGRERPLQGDDAINIYRDTASCIGGYLAVAERLEGDIHIPIAAGAAPSGPVEDDAYEYITAQILQALDDCDALMLDLHGAMVTRSHEDGEGELLRRIRAIAPDLPIAVSLDMHANIFPDIVNLATIVTGYHTYPHVDMFETAERAARVLIAAVENHVRPTMAWGNNPMLPHVMRQGTDDFPNRELQLRAQEMETDGALAVSLFTGFPHADIPQAGLSVVVATNDDVELAQRLRDELLESAWNERSAFVYTVEPLDSSVATAKQLGNVDQADGPVVLLDHYDNTASGGTMDTTDVLREVLRQELDDVAVCAIYDPEAVDAMVAAGVGNTVTLSLGGKLPMPALSRVSEPVEIQGRVRLISDGRFPTTIAMGRGLTTNMGRTAVLSTGSVDIMVVSRHFEPVDPGCFRCVGIEPTERRFLLLKSRIHYRVGFRDIAREIVECAGLGVCTSDYSEIKFEHVRRPIYPLDGLNTRDSS</sequence>
<dbReference type="InterPro" id="IPR009197">
    <property type="entry name" value="MlrC"/>
</dbReference>
<dbReference type="InterPro" id="IPR015995">
    <property type="entry name" value="MlrC_N"/>
</dbReference>
<protein>
    <recommendedName>
        <fullName evidence="4">Microcystin LR degradation protein MlrC N-terminal domain-containing protein</fullName>
    </recommendedName>
</protein>
<proteinExistence type="predicted"/>
<evidence type="ECO:0000259" key="1">
    <source>
        <dbReference type="Pfam" id="PF07171"/>
    </source>
</evidence>
<evidence type="ECO:0008006" key="4">
    <source>
        <dbReference type="Google" id="ProtNLM"/>
    </source>
</evidence>
<accession>A0A381Q3J1</accession>